<dbReference type="Proteomes" id="UP001174691">
    <property type="component" value="Unassembled WGS sequence"/>
</dbReference>
<feature type="region of interest" description="Disordered" evidence="1">
    <location>
        <begin position="216"/>
        <end position="253"/>
    </location>
</feature>
<comment type="caution">
    <text evidence="2">The sequence shown here is derived from an EMBL/GenBank/DDBJ whole genome shotgun (WGS) entry which is preliminary data.</text>
</comment>
<dbReference type="GO" id="GO:0016874">
    <property type="term" value="F:ligase activity"/>
    <property type="evidence" value="ECO:0007669"/>
    <property type="project" value="UniProtKB-KW"/>
</dbReference>
<evidence type="ECO:0000256" key="1">
    <source>
        <dbReference type="SAM" id="MobiDB-lite"/>
    </source>
</evidence>
<feature type="compositionally biased region" description="Acidic residues" evidence="1">
    <location>
        <begin position="235"/>
        <end position="246"/>
    </location>
</feature>
<keyword evidence="3" id="KW-1185">Reference proteome</keyword>
<dbReference type="SUPFAM" id="SSF102645">
    <property type="entry name" value="CoaB-like"/>
    <property type="match status" value="1"/>
</dbReference>
<dbReference type="Gene3D" id="3.40.50.10300">
    <property type="entry name" value="CoaB-like"/>
    <property type="match status" value="1"/>
</dbReference>
<evidence type="ECO:0000313" key="3">
    <source>
        <dbReference type="Proteomes" id="UP001174691"/>
    </source>
</evidence>
<organism evidence="2 3">
    <name type="scientific">Coniochaeta hoffmannii</name>
    <dbReference type="NCBI Taxonomy" id="91930"/>
    <lineage>
        <taxon>Eukaryota</taxon>
        <taxon>Fungi</taxon>
        <taxon>Dikarya</taxon>
        <taxon>Ascomycota</taxon>
        <taxon>Pezizomycotina</taxon>
        <taxon>Sordariomycetes</taxon>
        <taxon>Sordariomycetidae</taxon>
        <taxon>Coniochaetales</taxon>
        <taxon>Coniochaetaceae</taxon>
        <taxon>Coniochaeta</taxon>
    </lineage>
</organism>
<evidence type="ECO:0000313" key="2">
    <source>
        <dbReference type="EMBL" id="KAJ9133933.1"/>
    </source>
</evidence>
<keyword evidence="2" id="KW-0436">Ligase</keyword>
<reference evidence="2" key="1">
    <citation type="submission" date="2022-07" db="EMBL/GenBank/DDBJ databases">
        <title>Fungi with potential for degradation of polypropylene.</title>
        <authorList>
            <person name="Gostincar C."/>
        </authorList>
    </citation>
    <scope>NUCLEOTIDE SEQUENCE</scope>
    <source>
        <strain evidence="2">EXF-13287</strain>
    </source>
</reference>
<sequence>MSSSQISDVAAIVEQHYFQSNPPPKGLEKHTSQAQDFISQHAAAGRRVVLVSSGGTTVPLEKQTVRFIDNFSAGTRGATSAEYFLEAGYAVIFLHRQFSLLPYSRHYSHATDCFLDFLCESPPGSGEVVVNEQYRDKMAHVLRKYNEAKTSNRLLMIPFVTITDYLFELRAVAQLMQPLGPSGLLYLAAAVSDFFLPPDRMAEHKIQSTDAADGLGQKTAADNSAVDSPAVEGEVGGEESEEETFDNFDSSPRVPRSKRLIVDLDPVPKFLHNLVADWSPGCYIVSFKLETDPAILVHKAKYSLNRYQHNLVIGNLLSTRKWEVVFVTADRPDRWVRVPIGSKRRKGTGAGTVSSGRVDEAFGEDRPIDPKLLPEGEPEIEIESLIIPAVEELHAKHMETYGKKTA</sequence>
<dbReference type="EMBL" id="JANBVN010000192">
    <property type="protein sequence ID" value="KAJ9133933.1"/>
    <property type="molecule type" value="Genomic_DNA"/>
</dbReference>
<proteinExistence type="predicted"/>
<gene>
    <name evidence="2" type="ORF">NKR19_g8860</name>
</gene>
<accession>A0AA38VBW4</accession>
<protein>
    <submittedName>
        <fullName evidence="2">Phosphopantothenate-cysteine ligase-like protein</fullName>
    </submittedName>
</protein>
<dbReference type="AlphaFoldDB" id="A0AA38VBW4"/>
<name>A0AA38VBW4_9PEZI</name>
<dbReference type="GO" id="GO:0015937">
    <property type="term" value="P:coenzyme A biosynthetic process"/>
    <property type="evidence" value="ECO:0007669"/>
    <property type="project" value="UniProtKB-ARBA"/>
</dbReference>
<dbReference type="PANTHER" id="PTHR12290">
    <property type="entry name" value="CORNICHON-RELATED"/>
    <property type="match status" value="1"/>
</dbReference>
<dbReference type="InterPro" id="IPR035929">
    <property type="entry name" value="CoaB-like_sf"/>
</dbReference>